<dbReference type="AlphaFoldDB" id="A0AAD7WL66"/>
<organism evidence="1 2">
    <name type="scientific">Aldrovandia affinis</name>
    <dbReference type="NCBI Taxonomy" id="143900"/>
    <lineage>
        <taxon>Eukaryota</taxon>
        <taxon>Metazoa</taxon>
        <taxon>Chordata</taxon>
        <taxon>Craniata</taxon>
        <taxon>Vertebrata</taxon>
        <taxon>Euteleostomi</taxon>
        <taxon>Actinopterygii</taxon>
        <taxon>Neopterygii</taxon>
        <taxon>Teleostei</taxon>
        <taxon>Notacanthiformes</taxon>
        <taxon>Halosauridae</taxon>
        <taxon>Aldrovandia</taxon>
    </lineage>
</organism>
<dbReference type="EMBL" id="JAINUG010000073">
    <property type="protein sequence ID" value="KAJ8401081.1"/>
    <property type="molecule type" value="Genomic_DNA"/>
</dbReference>
<name>A0AAD7WL66_9TELE</name>
<protein>
    <submittedName>
        <fullName evidence="1">Uncharacterized protein</fullName>
    </submittedName>
</protein>
<sequence length="108" mass="12320">MRVCGFCRQLRERAAFLPHRESRVQLSLCVCSACCGNQRCTGSCQPSEHPAIILVQLQTFEISGKYVPFSALQAPELLCGVMSYGVKRQVEHCSLDQWFHKLWFQTHC</sequence>
<gene>
    <name evidence="1" type="ORF">AAFF_G00390380</name>
</gene>
<reference evidence="1" key="1">
    <citation type="journal article" date="2023" name="Science">
        <title>Genome structures resolve the early diversification of teleost fishes.</title>
        <authorList>
            <person name="Parey E."/>
            <person name="Louis A."/>
            <person name="Montfort J."/>
            <person name="Bouchez O."/>
            <person name="Roques C."/>
            <person name="Iampietro C."/>
            <person name="Lluch J."/>
            <person name="Castinel A."/>
            <person name="Donnadieu C."/>
            <person name="Desvignes T."/>
            <person name="Floi Bucao C."/>
            <person name="Jouanno E."/>
            <person name="Wen M."/>
            <person name="Mejri S."/>
            <person name="Dirks R."/>
            <person name="Jansen H."/>
            <person name="Henkel C."/>
            <person name="Chen W.J."/>
            <person name="Zahm M."/>
            <person name="Cabau C."/>
            <person name="Klopp C."/>
            <person name="Thompson A.W."/>
            <person name="Robinson-Rechavi M."/>
            <person name="Braasch I."/>
            <person name="Lecointre G."/>
            <person name="Bobe J."/>
            <person name="Postlethwait J.H."/>
            <person name="Berthelot C."/>
            <person name="Roest Crollius H."/>
            <person name="Guiguen Y."/>
        </authorList>
    </citation>
    <scope>NUCLEOTIDE SEQUENCE</scope>
    <source>
        <strain evidence="1">NC1722</strain>
    </source>
</reference>
<evidence type="ECO:0000313" key="1">
    <source>
        <dbReference type="EMBL" id="KAJ8401081.1"/>
    </source>
</evidence>
<proteinExistence type="predicted"/>
<dbReference type="Proteomes" id="UP001221898">
    <property type="component" value="Unassembled WGS sequence"/>
</dbReference>
<accession>A0AAD7WL66</accession>
<comment type="caution">
    <text evidence="1">The sequence shown here is derived from an EMBL/GenBank/DDBJ whole genome shotgun (WGS) entry which is preliminary data.</text>
</comment>
<evidence type="ECO:0000313" key="2">
    <source>
        <dbReference type="Proteomes" id="UP001221898"/>
    </source>
</evidence>
<keyword evidence="2" id="KW-1185">Reference proteome</keyword>